<dbReference type="InterPro" id="IPR027450">
    <property type="entry name" value="AlkB-like"/>
</dbReference>
<sequence>MASQQDFLFAAEESYPLAMDNADVRYYPQFIADSKAWLPALQQQIQWRQDSIKVYGKQQPIPRLNAWYGDEGIHYAYSGLQLQHHNWCPVLAELRAMLEQKLGLRFNSVLANYYRNGQDSVGWHSDNEKELGPEPIIASLSFGDTRRFSFRSNSQPRSTSHIDLASGSLLLMQGGTQQHWQHQLAKTQQVSVQGRINLTFRRIVASR</sequence>
<dbReference type="Pfam" id="PF13532">
    <property type="entry name" value="2OG-FeII_Oxy_2"/>
    <property type="match status" value="1"/>
</dbReference>
<dbReference type="FunFam" id="2.60.120.590:FF:000004">
    <property type="entry name" value="DNA oxidative demethylase ALKBH2"/>
    <property type="match status" value="1"/>
</dbReference>
<name>A0A9J6RK01_9GAMM</name>
<keyword evidence="7" id="KW-0408">Iron</keyword>
<evidence type="ECO:0000256" key="4">
    <source>
        <dbReference type="ARBA" id="ARBA00022842"/>
    </source>
</evidence>
<dbReference type="InterPro" id="IPR032854">
    <property type="entry name" value="ALKBH3"/>
</dbReference>
<dbReference type="InterPro" id="IPR037151">
    <property type="entry name" value="AlkB-like_sf"/>
</dbReference>
<evidence type="ECO:0000256" key="3">
    <source>
        <dbReference type="ARBA" id="ARBA00022763"/>
    </source>
</evidence>
<dbReference type="Gene3D" id="2.60.120.590">
    <property type="entry name" value="Alpha-ketoglutarate-dependent dioxygenase AlkB-like"/>
    <property type="match status" value="1"/>
</dbReference>
<dbReference type="GO" id="GO:0046872">
    <property type="term" value="F:metal ion binding"/>
    <property type="evidence" value="ECO:0007669"/>
    <property type="project" value="UniProtKB-KW"/>
</dbReference>
<dbReference type="PROSITE" id="PS51471">
    <property type="entry name" value="FE2OG_OXY"/>
    <property type="match status" value="1"/>
</dbReference>
<evidence type="ECO:0000256" key="5">
    <source>
        <dbReference type="ARBA" id="ARBA00022964"/>
    </source>
</evidence>
<keyword evidence="5 10" id="KW-0223">Dioxygenase</keyword>
<dbReference type="Proteomes" id="UP001069090">
    <property type="component" value="Unassembled WGS sequence"/>
</dbReference>
<keyword evidence="11" id="KW-1185">Reference proteome</keyword>
<organism evidence="10 11">
    <name type="scientific">Dasania phycosphaerae</name>
    <dbReference type="NCBI Taxonomy" id="2950436"/>
    <lineage>
        <taxon>Bacteria</taxon>
        <taxon>Pseudomonadati</taxon>
        <taxon>Pseudomonadota</taxon>
        <taxon>Gammaproteobacteria</taxon>
        <taxon>Cellvibrionales</taxon>
        <taxon>Spongiibacteraceae</taxon>
        <taxon>Dasania</taxon>
    </lineage>
</organism>
<dbReference type="EMBL" id="JAPTGG010000002">
    <property type="protein sequence ID" value="MCZ0864317.1"/>
    <property type="molecule type" value="Genomic_DNA"/>
</dbReference>
<evidence type="ECO:0000313" key="10">
    <source>
        <dbReference type="EMBL" id="MCZ0864317.1"/>
    </source>
</evidence>
<evidence type="ECO:0000313" key="11">
    <source>
        <dbReference type="Proteomes" id="UP001069090"/>
    </source>
</evidence>
<keyword evidence="8" id="KW-0234">DNA repair</keyword>
<keyword evidence="3" id="KW-0227">DNA damage</keyword>
<dbReference type="GO" id="GO:0140097">
    <property type="term" value="F:catalytic activity, acting on DNA"/>
    <property type="evidence" value="ECO:0007669"/>
    <property type="project" value="UniProtKB-ARBA"/>
</dbReference>
<comment type="cofactor">
    <cofactor evidence="1">
        <name>Fe(2+)</name>
        <dbReference type="ChEBI" id="CHEBI:29033"/>
    </cofactor>
</comment>
<evidence type="ECO:0000256" key="1">
    <source>
        <dbReference type="ARBA" id="ARBA00001954"/>
    </source>
</evidence>
<comment type="caution">
    <text evidence="10">The sequence shown here is derived from an EMBL/GenBank/DDBJ whole genome shotgun (WGS) entry which is preliminary data.</text>
</comment>
<proteinExistence type="predicted"/>
<dbReference type="GO" id="GO:0006307">
    <property type="term" value="P:DNA alkylation repair"/>
    <property type="evidence" value="ECO:0007669"/>
    <property type="project" value="InterPro"/>
</dbReference>
<evidence type="ECO:0000256" key="7">
    <source>
        <dbReference type="ARBA" id="ARBA00023004"/>
    </source>
</evidence>
<protein>
    <submittedName>
        <fullName evidence="10">Alpha-ketoglutarate-dependent dioxygenase AlkB</fullName>
    </submittedName>
</protein>
<dbReference type="RefSeq" id="WP_258330470.1">
    <property type="nucleotide sequence ID" value="NZ_JAPTGG010000002.1"/>
</dbReference>
<gene>
    <name evidence="10" type="ORF">O0V09_03850</name>
</gene>
<accession>A0A9J6RK01</accession>
<dbReference type="GO" id="GO:0051213">
    <property type="term" value="F:dioxygenase activity"/>
    <property type="evidence" value="ECO:0007669"/>
    <property type="project" value="UniProtKB-KW"/>
</dbReference>
<keyword evidence="6" id="KW-0560">Oxidoreductase</keyword>
<keyword evidence="4" id="KW-0460">Magnesium</keyword>
<dbReference type="GO" id="GO:0016787">
    <property type="term" value="F:hydrolase activity"/>
    <property type="evidence" value="ECO:0007669"/>
    <property type="project" value="UniProtKB-ARBA"/>
</dbReference>
<dbReference type="GO" id="GO:0016705">
    <property type="term" value="F:oxidoreductase activity, acting on paired donors, with incorporation or reduction of molecular oxygen"/>
    <property type="evidence" value="ECO:0007669"/>
    <property type="project" value="UniProtKB-ARBA"/>
</dbReference>
<dbReference type="GO" id="GO:0032451">
    <property type="term" value="F:demethylase activity"/>
    <property type="evidence" value="ECO:0007669"/>
    <property type="project" value="UniProtKB-ARBA"/>
</dbReference>
<dbReference type="PANTHER" id="PTHR31212">
    <property type="entry name" value="ALPHA-KETOGLUTARATE-DEPENDENT DIOXYGENASE ALKB HOMOLOG 3"/>
    <property type="match status" value="1"/>
</dbReference>
<dbReference type="SUPFAM" id="SSF51197">
    <property type="entry name" value="Clavaminate synthase-like"/>
    <property type="match status" value="1"/>
</dbReference>
<dbReference type="AlphaFoldDB" id="A0A9J6RK01"/>
<evidence type="ECO:0000259" key="9">
    <source>
        <dbReference type="PROSITE" id="PS51471"/>
    </source>
</evidence>
<evidence type="ECO:0000256" key="8">
    <source>
        <dbReference type="ARBA" id="ARBA00023204"/>
    </source>
</evidence>
<reference evidence="10 11" key="1">
    <citation type="submission" date="2022-12" db="EMBL/GenBank/DDBJ databases">
        <title>Dasania phycosphaerae sp. nov., isolated from particulate material of the south coast of Korea.</title>
        <authorList>
            <person name="Jiang Y."/>
        </authorList>
    </citation>
    <scope>NUCLEOTIDE SEQUENCE [LARGE SCALE GENOMIC DNA]</scope>
    <source>
        <strain evidence="10 11">GY-19</strain>
    </source>
</reference>
<evidence type="ECO:0000256" key="6">
    <source>
        <dbReference type="ARBA" id="ARBA00023002"/>
    </source>
</evidence>
<evidence type="ECO:0000256" key="2">
    <source>
        <dbReference type="ARBA" id="ARBA00022723"/>
    </source>
</evidence>
<dbReference type="InterPro" id="IPR005123">
    <property type="entry name" value="Oxoglu/Fe-dep_dioxygenase_dom"/>
</dbReference>
<feature type="domain" description="Fe2OG dioxygenase" evidence="9">
    <location>
        <begin position="105"/>
        <end position="204"/>
    </location>
</feature>
<dbReference type="PANTHER" id="PTHR31212:SF4">
    <property type="entry name" value="ALPHA-KETOGLUTARATE-DEPENDENT DIOXYGENASE ALKB HOMOLOG 3"/>
    <property type="match status" value="1"/>
</dbReference>
<keyword evidence="2" id="KW-0479">Metal-binding</keyword>